<organism evidence="1 2">
    <name type="scientific">Colocasia esculenta</name>
    <name type="common">Wild taro</name>
    <name type="synonym">Arum esculentum</name>
    <dbReference type="NCBI Taxonomy" id="4460"/>
    <lineage>
        <taxon>Eukaryota</taxon>
        <taxon>Viridiplantae</taxon>
        <taxon>Streptophyta</taxon>
        <taxon>Embryophyta</taxon>
        <taxon>Tracheophyta</taxon>
        <taxon>Spermatophyta</taxon>
        <taxon>Magnoliopsida</taxon>
        <taxon>Liliopsida</taxon>
        <taxon>Araceae</taxon>
        <taxon>Aroideae</taxon>
        <taxon>Colocasieae</taxon>
        <taxon>Colocasia</taxon>
    </lineage>
</organism>
<gene>
    <name evidence="1" type="ORF">Taro_043976</name>
</gene>
<dbReference type="AlphaFoldDB" id="A0A843X1S4"/>
<proteinExistence type="predicted"/>
<evidence type="ECO:0000313" key="2">
    <source>
        <dbReference type="Proteomes" id="UP000652761"/>
    </source>
</evidence>
<dbReference type="Proteomes" id="UP000652761">
    <property type="component" value="Unassembled WGS sequence"/>
</dbReference>
<sequence>MFPQDCVVLVSCCCGAALEVEVHRLVALCSGEVFPEPFAIVLNGALVVLVEVLPRITLLSLLVEVLPRSALCSFWATVVLPLWFEVCHLVGLRSGEVLPGRLLALLVEACGPLRVAFGGSLVRSPSRQAVVLFRLLVHLYCTLLSFGACGSAVCSCSSVAPSVVRQALVVACVRASLSLWERVCLVVVPYFSLGPSEVGVLSSTSAVVSVPVWLRIFAVVGTLVPAPSPVCAWRVCCQRSLVLQVCVVLEVSGSGLTSDVFRVSVAVCHVVEHILRERDVALVLVARVASWLG</sequence>
<reference evidence="1" key="1">
    <citation type="submission" date="2017-07" db="EMBL/GenBank/DDBJ databases">
        <title>Taro Niue Genome Assembly and Annotation.</title>
        <authorList>
            <person name="Atibalentja N."/>
            <person name="Keating K."/>
            <person name="Fields C.J."/>
        </authorList>
    </citation>
    <scope>NUCLEOTIDE SEQUENCE</scope>
    <source>
        <strain evidence="1">Niue_2</strain>
        <tissue evidence="1">Leaf</tissue>
    </source>
</reference>
<accession>A0A843X1S4</accession>
<protein>
    <submittedName>
        <fullName evidence="1">Uncharacterized protein</fullName>
    </submittedName>
</protein>
<keyword evidence="2" id="KW-1185">Reference proteome</keyword>
<name>A0A843X1S4_COLES</name>
<dbReference type="EMBL" id="NMUH01004859">
    <property type="protein sequence ID" value="MQM11075.1"/>
    <property type="molecule type" value="Genomic_DNA"/>
</dbReference>
<evidence type="ECO:0000313" key="1">
    <source>
        <dbReference type="EMBL" id="MQM11075.1"/>
    </source>
</evidence>
<comment type="caution">
    <text evidence="1">The sequence shown here is derived from an EMBL/GenBank/DDBJ whole genome shotgun (WGS) entry which is preliminary data.</text>
</comment>